<name>A0A1V9JU90_VIBAN</name>
<proteinExistence type="predicted"/>
<dbReference type="EMBL" id="RDPI01000011">
    <property type="protein sequence ID" value="MBF4373730.1"/>
    <property type="molecule type" value="Genomic_DNA"/>
</dbReference>
<reference evidence="1 5" key="1">
    <citation type="submission" date="2018-12" db="EMBL/GenBank/DDBJ databases">
        <title>Characterization and Draft Genome of Vibrio anguillarum J360 Marine Pathogen Isolated from an Outbreak in Lumpfish (Cyclopterus lumpus).</title>
        <authorList>
            <person name="Vasquez J.I."/>
            <person name="Cao T."/>
            <person name="Chakraborty S."/>
            <person name="Gnanagobal H."/>
            <person name="Wescot J."/>
            <person name="Boyce D."/>
            <person name="Santander J."/>
        </authorList>
    </citation>
    <scope>NUCLEOTIDE SEQUENCE [LARGE SCALE GENOMIC DNA]</scope>
    <source>
        <strain evidence="1 5">J360</strain>
    </source>
</reference>
<evidence type="ECO:0000313" key="1">
    <source>
        <dbReference type="EMBL" id="AZS26515.1"/>
    </source>
</evidence>
<gene>
    <name evidence="1" type="ORF">DYL72_16020</name>
    <name evidence="2" type="ORF">DYL72_21490</name>
    <name evidence="3" type="ORF">EAY46_11650</name>
    <name evidence="4" type="ORF">ERJ77_09545</name>
</gene>
<accession>A0A1V9JU90</accession>
<dbReference type="EMBL" id="CP034673">
    <property type="protein sequence ID" value="AZS26515.1"/>
    <property type="molecule type" value="Genomic_DNA"/>
</dbReference>
<evidence type="ECO:0000313" key="7">
    <source>
        <dbReference type="Proteomes" id="UP000786185"/>
    </source>
</evidence>
<organism evidence="4 7">
    <name type="scientific">Vibrio anguillarum</name>
    <name type="common">Listonella anguillarum</name>
    <dbReference type="NCBI Taxonomy" id="55601"/>
    <lineage>
        <taxon>Bacteria</taxon>
        <taxon>Pseudomonadati</taxon>
        <taxon>Pseudomonadota</taxon>
        <taxon>Gammaproteobacteria</taxon>
        <taxon>Vibrionales</taxon>
        <taxon>Vibrionaceae</taxon>
        <taxon>Vibrio</taxon>
    </lineage>
</organism>
<keyword evidence="6" id="KW-1185">Reference proteome</keyword>
<dbReference type="EMBL" id="SCLC01000006">
    <property type="protein sequence ID" value="MBF4434755.1"/>
    <property type="molecule type" value="Genomic_DNA"/>
</dbReference>
<dbReference type="Proteomes" id="UP000726136">
    <property type="component" value="Unassembled WGS sequence"/>
</dbReference>
<evidence type="ECO:0000313" key="6">
    <source>
        <dbReference type="Proteomes" id="UP000726136"/>
    </source>
</evidence>
<dbReference type="Proteomes" id="UP000786185">
    <property type="component" value="Unassembled WGS sequence"/>
</dbReference>
<reference evidence="4 6" key="2">
    <citation type="journal article" date="2021" name="PeerJ">
        <title>Analysis of 44 Vibrio anguillarum genomes reveals high genetic diversity.</title>
        <authorList>
            <person name="Hansen M.J."/>
            <person name="Dalsgaard I."/>
        </authorList>
    </citation>
    <scope>NUCLEOTIDE SEQUENCE</scope>
    <source>
        <strain evidence="3 6">040915-1/1B</strain>
        <strain evidence="4">850617-1/1</strain>
    </source>
</reference>
<evidence type="ECO:0000313" key="5">
    <source>
        <dbReference type="Proteomes" id="UP000256923"/>
    </source>
</evidence>
<sequence length="144" mass="16783">MVHLHRTCRHKRNNLRYNLGDINSTEKSMQQDEFQALVKSLCEQKTLPQALDMLKVFEDQDIAEAALSLVGQFALAEVDGEQRIYHVVLQENEQGEEEEFVEHIMNEGDDVIKFVAWFFETMFEVKQKETYLAAGKTYKQPKRG</sequence>
<evidence type="ECO:0000313" key="4">
    <source>
        <dbReference type="EMBL" id="MBF4434755.1"/>
    </source>
</evidence>
<dbReference type="AlphaFoldDB" id="A0A1V9JU90"/>
<dbReference type="EMBL" id="CP034673">
    <property type="protein sequence ID" value="AZS27434.1"/>
    <property type="molecule type" value="Genomic_DNA"/>
</dbReference>
<dbReference type="Proteomes" id="UP000256923">
    <property type="component" value="Chromosome 2"/>
</dbReference>
<dbReference type="OrthoDB" id="5816727at2"/>
<evidence type="ECO:0000313" key="3">
    <source>
        <dbReference type="EMBL" id="MBF4373730.1"/>
    </source>
</evidence>
<evidence type="ECO:0000313" key="2">
    <source>
        <dbReference type="EMBL" id="AZS27434.1"/>
    </source>
</evidence>
<protein>
    <submittedName>
        <fullName evidence="4">Uncharacterized protein</fullName>
    </submittedName>
</protein>